<evidence type="ECO:0000256" key="6">
    <source>
        <dbReference type="SAM" id="MobiDB-lite"/>
    </source>
</evidence>
<feature type="compositionally biased region" description="Polar residues" evidence="6">
    <location>
        <begin position="229"/>
        <end position="243"/>
    </location>
</feature>
<keyword evidence="2" id="KW-0863">Zinc-finger</keyword>
<protein>
    <recommendedName>
        <fullName evidence="7">AIPP2-like SPOC-like domain-containing protein</fullName>
    </recommendedName>
</protein>
<reference evidence="8 9" key="1">
    <citation type="submission" date="2024-04" db="EMBL/GenBank/DDBJ databases">
        <title>The reference genome of an endangered Asteraceae, Deinandra increscens subsp. villosa, native to the Central Coast of California.</title>
        <authorList>
            <person name="Guilliams M."/>
            <person name="Hasenstab-Lehman K."/>
            <person name="Meyer R."/>
            <person name="Mcevoy S."/>
        </authorList>
    </citation>
    <scope>NUCLEOTIDE SEQUENCE [LARGE SCALE GENOMIC DNA]</scope>
    <source>
        <tissue evidence="8">Leaf</tissue>
    </source>
</reference>
<evidence type="ECO:0000256" key="1">
    <source>
        <dbReference type="ARBA" id="ARBA00022723"/>
    </source>
</evidence>
<keyword evidence="9" id="KW-1185">Reference proteome</keyword>
<comment type="caution">
    <text evidence="8">The sequence shown here is derived from an EMBL/GenBank/DDBJ whole genome shotgun (WGS) entry which is preliminary data.</text>
</comment>
<evidence type="ECO:0000256" key="4">
    <source>
        <dbReference type="ARBA" id="ARBA00023015"/>
    </source>
</evidence>
<feature type="compositionally biased region" description="Basic and acidic residues" evidence="6">
    <location>
        <begin position="244"/>
        <end position="259"/>
    </location>
</feature>
<dbReference type="PANTHER" id="PTHR33304">
    <property type="match status" value="1"/>
</dbReference>
<dbReference type="Pfam" id="PF23121">
    <property type="entry name" value="SPOC_AIPP2"/>
    <property type="match status" value="1"/>
</dbReference>
<dbReference type="InterPro" id="IPR056280">
    <property type="entry name" value="AIPP2-like_SPOC"/>
</dbReference>
<feature type="domain" description="AIPP2-like SPOC-like" evidence="7">
    <location>
        <begin position="332"/>
        <end position="456"/>
    </location>
</feature>
<gene>
    <name evidence="8" type="ORF">SSX86_007581</name>
</gene>
<dbReference type="AlphaFoldDB" id="A0AAP0H686"/>
<dbReference type="PANTHER" id="PTHR33304:SF36">
    <property type="entry name" value="GB|AAF26970.1-RELATED"/>
    <property type="match status" value="1"/>
</dbReference>
<dbReference type="InterPro" id="IPR011011">
    <property type="entry name" value="Znf_FYVE_PHD"/>
</dbReference>
<evidence type="ECO:0000313" key="8">
    <source>
        <dbReference type="EMBL" id="KAK9073257.1"/>
    </source>
</evidence>
<sequence>MEIGGIRKERGESRYESSGVVLKLYKQIKPCDICGDHGVIEAVITCSECKVAREHLYCMRVLMTQAPQFWRCEECDQNMLTSPKTTENEKKTRSLSSLMQQTTFFVEGPKSNSTASKFSFKEKRVDKGRTKYITCDEAVKLSSGSMKLNHTRKDLCCAHGMSKSMSPPRLSQQSTGLKENPLPSIKSPACERKNIKSPQEERNCKPDLQQLVIKQSHVRKGKPVPPFQNRGNAIQSITSSLPSKRTEKTNLEREKKAAKNELLSPKKAADIIRHIEVPQILKNLEKTETIAGCQNIVDNVTVRSSAGKSNLKSGLSVSEMHDPYLPSLNSYWNGCLYLPNGSQKFSDAFKAHLPSRIHYKVYETAKKMPENIYFELVPNDEIRTEIFPADRDDIGLYFFPMFKRSENEISIIDFIWRNNLVMKGNVEGVDLFVLSSRVLPSHAQEFQGNYFLWGVFRPQKTTKKVADPQLLTVAKLEAFDDDDVPPGFKKIHKH</sequence>
<dbReference type="InterPro" id="IPR013083">
    <property type="entry name" value="Znf_RING/FYVE/PHD"/>
</dbReference>
<dbReference type="Gene3D" id="3.30.40.10">
    <property type="entry name" value="Zinc/RING finger domain, C3HC4 (zinc finger)"/>
    <property type="match status" value="1"/>
</dbReference>
<evidence type="ECO:0000256" key="3">
    <source>
        <dbReference type="ARBA" id="ARBA00022833"/>
    </source>
</evidence>
<keyword evidence="4" id="KW-0805">Transcription regulation</keyword>
<dbReference type="GO" id="GO:0140566">
    <property type="term" value="F:histone reader activity"/>
    <property type="evidence" value="ECO:0007669"/>
    <property type="project" value="InterPro"/>
</dbReference>
<dbReference type="EMBL" id="JBCNJP010000009">
    <property type="protein sequence ID" value="KAK9073257.1"/>
    <property type="molecule type" value="Genomic_DNA"/>
</dbReference>
<dbReference type="Proteomes" id="UP001408789">
    <property type="component" value="Unassembled WGS sequence"/>
</dbReference>
<dbReference type="GO" id="GO:0034244">
    <property type="term" value="P:negative regulation of transcription elongation by RNA polymerase II"/>
    <property type="evidence" value="ECO:0007669"/>
    <property type="project" value="InterPro"/>
</dbReference>
<organism evidence="8 9">
    <name type="scientific">Deinandra increscens subsp. villosa</name>
    <dbReference type="NCBI Taxonomy" id="3103831"/>
    <lineage>
        <taxon>Eukaryota</taxon>
        <taxon>Viridiplantae</taxon>
        <taxon>Streptophyta</taxon>
        <taxon>Embryophyta</taxon>
        <taxon>Tracheophyta</taxon>
        <taxon>Spermatophyta</taxon>
        <taxon>Magnoliopsida</taxon>
        <taxon>eudicotyledons</taxon>
        <taxon>Gunneridae</taxon>
        <taxon>Pentapetalae</taxon>
        <taxon>asterids</taxon>
        <taxon>campanulids</taxon>
        <taxon>Asterales</taxon>
        <taxon>Asteraceae</taxon>
        <taxon>Asteroideae</taxon>
        <taxon>Heliantheae alliance</taxon>
        <taxon>Madieae</taxon>
        <taxon>Madiinae</taxon>
        <taxon>Deinandra</taxon>
    </lineage>
</organism>
<feature type="region of interest" description="Disordered" evidence="6">
    <location>
        <begin position="218"/>
        <end position="259"/>
    </location>
</feature>
<evidence type="ECO:0000313" key="9">
    <source>
        <dbReference type="Proteomes" id="UP001408789"/>
    </source>
</evidence>
<dbReference type="InterPro" id="IPR049914">
    <property type="entry name" value="PHD1-3/5-6"/>
</dbReference>
<keyword evidence="5" id="KW-0804">Transcription</keyword>
<dbReference type="SUPFAM" id="SSF57903">
    <property type="entry name" value="FYVE/PHD zinc finger"/>
    <property type="match status" value="1"/>
</dbReference>
<keyword evidence="1" id="KW-0479">Metal-binding</keyword>
<evidence type="ECO:0000259" key="7">
    <source>
        <dbReference type="Pfam" id="PF23121"/>
    </source>
</evidence>
<feature type="region of interest" description="Disordered" evidence="6">
    <location>
        <begin position="163"/>
        <end position="189"/>
    </location>
</feature>
<accession>A0AAP0H686</accession>
<proteinExistence type="predicted"/>
<keyword evidence="3" id="KW-0862">Zinc</keyword>
<evidence type="ECO:0000256" key="2">
    <source>
        <dbReference type="ARBA" id="ARBA00022771"/>
    </source>
</evidence>
<dbReference type="GO" id="GO:0008270">
    <property type="term" value="F:zinc ion binding"/>
    <property type="evidence" value="ECO:0007669"/>
    <property type="project" value="UniProtKB-KW"/>
</dbReference>
<feature type="compositionally biased region" description="Polar residues" evidence="6">
    <location>
        <begin position="163"/>
        <end position="177"/>
    </location>
</feature>
<name>A0AAP0H686_9ASTR</name>
<evidence type="ECO:0000256" key="5">
    <source>
        <dbReference type="ARBA" id="ARBA00023163"/>
    </source>
</evidence>